<gene>
    <name evidence="2" type="ORF">FNK824_LOCUS40293</name>
</gene>
<organism evidence="2 3">
    <name type="scientific">Rotaria sordida</name>
    <dbReference type="NCBI Taxonomy" id="392033"/>
    <lineage>
        <taxon>Eukaryota</taxon>
        <taxon>Metazoa</taxon>
        <taxon>Spiralia</taxon>
        <taxon>Gnathifera</taxon>
        <taxon>Rotifera</taxon>
        <taxon>Eurotatoria</taxon>
        <taxon>Bdelloidea</taxon>
        <taxon>Philodinida</taxon>
        <taxon>Philodinidae</taxon>
        <taxon>Rotaria</taxon>
    </lineage>
</organism>
<protein>
    <recommendedName>
        <fullName evidence="4">Transmembrane protein</fullName>
    </recommendedName>
</protein>
<evidence type="ECO:0000313" key="2">
    <source>
        <dbReference type="EMBL" id="CAF4291626.1"/>
    </source>
</evidence>
<keyword evidence="1" id="KW-0812">Transmembrane</keyword>
<feature type="transmembrane region" description="Helical" evidence="1">
    <location>
        <begin position="52"/>
        <end position="70"/>
    </location>
</feature>
<dbReference type="Proteomes" id="UP000663874">
    <property type="component" value="Unassembled WGS sequence"/>
</dbReference>
<comment type="caution">
    <text evidence="2">The sequence shown here is derived from an EMBL/GenBank/DDBJ whole genome shotgun (WGS) entry which is preliminary data.</text>
</comment>
<keyword evidence="1" id="KW-1133">Transmembrane helix</keyword>
<keyword evidence="1" id="KW-0472">Membrane</keyword>
<sequence length="144" mass="16761">IRQRITLYLIQFQQFIRTINFYRKVKNTHLQEILQTTDEISIIQRQQIATRLYIILFIVAIVIIVTFTGLNSQIQSIKVSSPTELIFEQLQLQYSSSSLSCPCSQISVQYSKFISIKPIAYHQVCSSYFISSNFIQLLWGNESL</sequence>
<evidence type="ECO:0000256" key="1">
    <source>
        <dbReference type="SAM" id="Phobius"/>
    </source>
</evidence>
<reference evidence="2" key="1">
    <citation type="submission" date="2021-02" db="EMBL/GenBank/DDBJ databases">
        <authorList>
            <person name="Nowell W R."/>
        </authorList>
    </citation>
    <scope>NUCLEOTIDE SEQUENCE</scope>
</reference>
<feature type="non-terminal residue" evidence="2">
    <location>
        <position position="1"/>
    </location>
</feature>
<name>A0A820HD93_9BILA</name>
<accession>A0A820HD93</accession>
<evidence type="ECO:0000313" key="3">
    <source>
        <dbReference type="Proteomes" id="UP000663874"/>
    </source>
</evidence>
<dbReference type="AlphaFoldDB" id="A0A820HD93"/>
<proteinExistence type="predicted"/>
<evidence type="ECO:0008006" key="4">
    <source>
        <dbReference type="Google" id="ProtNLM"/>
    </source>
</evidence>
<dbReference type="EMBL" id="CAJOBE010031075">
    <property type="protein sequence ID" value="CAF4291626.1"/>
    <property type="molecule type" value="Genomic_DNA"/>
</dbReference>
<feature type="non-terminal residue" evidence="2">
    <location>
        <position position="144"/>
    </location>
</feature>